<reference evidence="3" key="1">
    <citation type="submission" date="2022-07" db="EMBL/GenBank/DDBJ databases">
        <title>Phylogenomic reconstructions and comparative analyses of Kickxellomycotina fungi.</title>
        <authorList>
            <person name="Reynolds N.K."/>
            <person name="Stajich J.E."/>
            <person name="Barry K."/>
            <person name="Grigoriev I.V."/>
            <person name="Crous P."/>
            <person name="Smith M.E."/>
        </authorList>
    </citation>
    <scope>NUCLEOTIDE SEQUENCE</scope>
    <source>
        <strain evidence="3">RSA 1196</strain>
    </source>
</reference>
<name>A0A9W8E494_9FUNG</name>
<dbReference type="Proteomes" id="UP001150925">
    <property type="component" value="Unassembled WGS sequence"/>
</dbReference>
<evidence type="ECO:0000313" key="4">
    <source>
        <dbReference type="Proteomes" id="UP001150925"/>
    </source>
</evidence>
<accession>A0A9W8E494</accession>
<evidence type="ECO:0000313" key="3">
    <source>
        <dbReference type="EMBL" id="KAJ1953749.1"/>
    </source>
</evidence>
<dbReference type="Pfam" id="PF14027">
    <property type="entry name" value="Questin_oxidase"/>
    <property type="match status" value="1"/>
</dbReference>
<feature type="region of interest" description="Disordered" evidence="2">
    <location>
        <begin position="1"/>
        <end position="24"/>
    </location>
</feature>
<evidence type="ECO:0008006" key="5">
    <source>
        <dbReference type="Google" id="ProtNLM"/>
    </source>
</evidence>
<keyword evidence="1" id="KW-0560">Oxidoreductase</keyword>
<dbReference type="PANTHER" id="PTHR35870:SF1">
    <property type="entry name" value="PROTEIN, PUTATIVE (AFU_ORTHOLOGUE AFUA_5G03330)-RELATED"/>
    <property type="match status" value="1"/>
</dbReference>
<keyword evidence="4" id="KW-1185">Reference proteome</keyword>
<dbReference type="GO" id="GO:0016491">
    <property type="term" value="F:oxidoreductase activity"/>
    <property type="evidence" value="ECO:0007669"/>
    <property type="project" value="UniProtKB-KW"/>
</dbReference>
<organism evidence="3 4">
    <name type="scientific">Dispira parvispora</name>
    <dbReference type="NCBI Taxonomy" id="1520584"/>
    <lineage>
        <taxon>Eukaryota</taxon>
        <taxon>Fungi</taxon>
        <taxon>Fungi incertae sedis</taxon>
        <taxon>Zoopagomycota</taxon>
        <taxon>Kickxellomycotina</taxon>
        <taxon>Dimargaritomycetes</taxon>
        <taxon>Dimargaritales</taxon>
        <taxon>Dimargaritaceae</taxon>
        <taxon>Dispira</taxon>
    </lineage>
</organism>
<sequence length="400" mass="45526">MTPSLSQLATTLAETHPTPSDQAPEQKVVQNLVNRDFHEHDMYWGGFRINHMVHKLYSQWVLGANAERLRELYESSKYLEPAHTSNVAITKDNWDQYLGERSHVPAFLRFFDDQVTQLGFDPSIGVWVPKLFNRWLGSLTHPLIHLGYAVEFQDRTTLVEAFTMAATSQILTPSFTKAPELTGFQPTTDPGQVLKAAVNDPLLKVTRGEGTFRARLMDLESSPVQDRIRQWVDQWDVQVSDDMLPTQLHQLAVLVSGIYISPRSPEDRPDFFLAHAVTSLFAAHIVLPLLDHSHRKSLLREWLETTLLVYVVQGQVPILLPGEEGSGKGFYLPESYRKLTETALHEKIRRMTVDNNDDHACKVVRAMFYFEKVYGKSQGLFLQAGLKTVDRVPGSEQWAF</sequence>
<protein>
    <recommendedName>
        <fullName evidence="5">Questin oxidase</fullName>
    </recommendedName>
</protein>
<evidence type="ECO:0000256" key="2">
    <source>
        <dbReference type="SAM" id="MobiDB-lite"/>
    </source>
</evidence>
<comment type="caution">
    <text evidence="3">The sequence shown here is derived from an EMBL/GenBank/DDBJ whole genome shotgun (WGS) entry which is preliminary data.</text>
</comment>
<proteinExistence type="predicted"/>
<dbReference type="InterPro" id="IPR025337">
    <property type="entry name" value="Questin_oxidase-like"/>
</dbReference>
<dbReference type="EMBL" id="JANBPY010002776">
    <property type="protein sequence ID" value="KAJ1953749.1"/>
    <property type="molecule type" value="Genomic_DNA"/>
</dbReference>
<dbReference type="OrthoDB" id="10004862at2759"/>
<evidence type="ECO:0000256" key="1">
    <source>
        <dbReference type="ARBA" id="ARBA00023002"/>
    </source>
</evidence>
<dbReference type="PANTHER" id="PTHR35870">
    <property type="entry name" value="PROTEIN, PUTATIVE (AFU_ORTHOLOGUE AFUA_5G03330)-RELATED"/>
    <property type="match status" value="1"/>
</dbReference>
<gene>
    <name evidence="3" type="ORF">IWQ62_005918</name>
</gene>
<dbReference type="AlphaFoldDB" id="A0A9W8E494"/>